<keyword evidence="6" id="KW-1015">Disulfide bond</keyword>
<dbReference type="InterPro" id="IPR036574">
    <property type="entry name" value="Scorpion_toxin-like_sf"/>
</dbReference>
<dbReference type="Pfam" id="PF01097">
    <property type="entry name" value="Defensin_2"/>
    <property type="match status" value="1"/>
</dbReference>
<evidence type="ECO:0000313" key="9">
    <source>
        <dbReference type="EMBL" id="CAL1300776.1"/>
    </source>
</evidence>
<dbReference type="InterPro" id="IPR001542">
    <property type="entry name" value="Defensin_invertebrate/fungal"/>
</dbReference>
<keyword evidence="10" id="KW-1185">Reference proteome</keyword>
<dbReference type="GO" id="GO:0005576">
    <property type="term" value="C:extracellular region"/>
    <property type="evidence" value="ECO:0007669"/>
    <property type="project" value="UniProtKB-SubCell"/>
</dbReference>
<dbReference type="Proteomes" id="UP001497382">
    <property type="component" value="Unassembled WGS sequence"/>
</dbReference>
<name>A0AAV2BWV5_9ARAC</name>
<dbReference type="SUPFAM" id="SSF57095">
    <property type="entry name" value="Scorpion toxin-like"/>
    <property type="match status" value="1"/>
</dbReference>
<evidence type="ECO:0000256" key="5">
    <source>
        <dbReference type="ARBA" id="ARBA00023022"/>
    </source>
</evidence>
<feature type="signal peptide" evidence="7">
    <location>
        <begin position="1"/>
        <end position="21"/>
    </location>
</feature>
<evidence type="ECO:0000256" key="6">
    <source>
        <dbReference type="ARBA" id="ARBA00023157"/>
    </source>
</evidence>
<keyword evidence="4" id="KW-0211">Defensin</keyword>
<dbReference type="InterPro" id="IPR003614">
    <property type="entry name" value="Knottins"/>
</dbReference>
<dbReference type="AlphaFoldDB" id="A0AAV2BWV5"/>
<proteinExistence type="predicted"/>
<keyword evidence="7" id="KW-0732">Signal</keyword>
<evidence type="ECO:0000259" key="8">
    <source>
        <dbReference type="Pfam" id="PF01097"/>
    </source>
</evidence>
<evidence type="ECO:0000256" key="1">
    <source>
        <dbReference type="ARBA" id="ARBA00004613"/>
    </source>
</evidence>
<evidence type="ECO:0000313" key="10">
    <source>
        <dbReference type="Proteomes" id="UP001497382"/>
    </source>
</evidence>
<evidence type="ECO:0000256" key="2">
    <source>
        <dbReference type="ARBA" id="ARBA00022525"/>
    </source>
</evidence>
<reference evidence="9 10" key="1">
    <citation type="submission" date="2024-04" db="EMBL/GenBank/DDBJ databases">
        <authorList>
            <person name="Rising A."/>
            <person name="Reimegard J."/>
            <person name="Sonavane S."/>
            <person name="Akerstrom W."/>
            <person name="Nylinder S."/>
            <person name="Hedman E."/>
            <person name="Kallberg Y."/>
        </authorList>
    </citation>
    <scope>NUCLEOTIDE SEQUENCE [LARGE SCALE GENOMIC DNA]</scope>
</reference>
<keyword evidence="2" id="KW-0964">Secreted</keyword>
<dbReference type="Gene3D" id="3.30.30.10">
    <property type="entry name" value="Knottin, scorpion toxin-like"/>
    <property type="match status" value="1"/>
</dbReference>
<feature type="domain" description="Invertebrate defensins family profile" evidence="8">
    <location>
        <begin position="29"/>
        <end position="61"/>
    </location>
</feature>
<accession>A0AAV2BWV5</accession>
<organism evidence="9 10">
    <name type="scientific">Larinioides sclopetarius</name>
    <dbReference type="NCBI Taxonomy" id="280406"/>
    <lineage>
        <taxon>Eukaryota</taxon>
        <taxon>Metazoa</taxon>
        <taxon>Ecdysozoa</taxon>
        <taxon>Arthropoda</taxon>
        <taxon>Chelicerata</taxon>
        <taxon>Arachnida</taxon>
        <taxon>Araneae</taxon>
        <taxon>Araneomorphae</taxon>
        <taxon>Entelegynae</taxon>
        <taxon>Araneoidea</taxon>
        <taxon>Araneidae</taxon>
        <taxon>Larinioides</taxon>
    </lineage>
</organism>
<keyword evidence="3" id="KW-0929">Antimicrobial</keyword>
<dbReference type="GO" id="GO:0042742">
    <property type="term" value="P:defense response to bacterium"/>
    <property type="evidence" value="ECO:0007669"/>
    <property type="project" value="UniProtKB-KW"/>
</dbReference>
<evidence type="ECO:0000256" key="3">
    <source>
        <dbReference type="ARBA" id="ARBA00022529"/>
    </source>
</evidence>
<evidence type="ECO:0000256" key="7">
    <source>
        <dbReference type="SAM" id="SignalP"/>
    </source>
</evidence>
<sequence>MTMACLYVLLILQLISPSIEAAPPASGNMCPANWKACDQQCKRAGRRGGYCGGLWSTRCTCIVRPVSITSDVLPVWG</sequence>
<dbReference type="EMBL" id="CAXIEN010000579">
    <property type="protein sequence ID" value="CAL1300776.1"/>
    <property type="molecule type" value="Genomic_DNA"/>
</dbReference>
<comment type="subcellular location">
    <subcellularLocation>
        <location evidence="1">Secreted</location>
    </subcellularLocation>
</comment>
<protein>
    <recommendedName>
        <fullName evidence="8">Invertebrate defensins family profile domain-containing protein</fullName>
    </recommendedName>
</protein>
<comment type="caution">
    <text evidence="9">The sequence shown here is derived from an EMBL/GenBank/DDBJ whole genome shotgun (WGS) entry which is preliminary data.</text>
</comment>
<feature type="chain" id="PRO_5043640278" description="Invertebrate defensins family profile domain-containing protein" evidence="7">
    <location>
        <begin position="22"/>
        <end position="77"/>
    </location>
</feature>
<gene>
    <name evidence="9" type="ORF">LARSCL_LOCUS22113</name>
</gene>
<keyword evidence="5" id="KW-0044">Antibiotic</keyword>
<evidence type="ECO:0000256" key="4">
    <source>
        <dbReference type="ARBA" id="ARBA00022940"/>
    </source>
</evidence>
<dbReference type="CDD" id="cd00107">
    <property type="entry name" value="Knot1"/>
    <property type="match status" value="1"/>
</dbReference>